<organism evidence="1 2">
    <name type="scientific">Methanosarcina horonobensis HB-1 = JCM 15518</name>
    <dbReference type="NCBI Taxonomy" id="1434110"/>
    <lineage>
        <taxon>Archaea</taxon>
        <taxon>Methanobacteriati</taxon>
        <taxon>Methanobacteriota</taxon>
        <taxon>Stenosarchaea group</taxon>
        <taxon>Methanomicrobia</taxon>
        <taxon>Methanosarcinales</taxon>
        <taxon>Methanosarcinaceae</taxon>
        <taxon>Methanosarcina</taxon>
    </lineage>
</organism>
<dbReference type="KEGG" id="mhor:MSHOH_1457"/>
<evidence type="ECO:0000313" key="1">
    <source>
        <dbReference type="EMBL" id="AKB77940.1"/>
    </source>
</evidence>
<dbReference type="EMBL" id="CP009516">
    <property type="protein sequence ID" value="AKB77940.1"/>
    <property type="molecule type" value="Genomic_DNA"/>
</dbReference>
<dbReference type="AlphaFoldDB" id="A0A0E3WUF7"/>
<gene>
    <name evidence="1" type="ORF">MSHOH_1457</name>
</gene>
<name>A0A0E3WUF7_9EURY</name>
<dbReference type="RefSeq" id="WP_048138677.1">
    <property type="nucleotide sequence ID" value="NZ_CP009516.1"/>
</dbReference>
<reference evidence="1 2" key="1">
    <citation type="submission" date="2014-07" db="EMBL/GenBank/DDBJ databases">
        <title>Methanogenic archaea and the global carbon cycle.</title>
        <authorList>
            <person name="Henriksen J.R."/>
            <person name="Luke J."/>
            <person name="Reinhart S."/>
            <person name="Benedict M.N."/>
            <person name="Youngblut N.D."/>
            <person name="Metcalf M.E."/>
            <person name="Whitaker R.J."/>
            <person name="Metcalf W.W."/>
        </authorList>
    </citation>
    <scope>NUCLEOTIDE SEQUENCE [LARGE SCALE GENOMIC DNA]</scope>
    <source>
        <strain evidence="1 2">HB-1</strain>
    </source>
</reference>
<protein>
    <submittedName>
        <fullName evidence="1">Uncharacterized protein</fullName>
    </submittedName>
</protein>
<dbReference type="STRING" id="1434110.MSHOH_1457"/>
<dbReference type="HOGENOM" id="CLU_1912350_0_0_2"/>
<proteinExistence type="predicted"/>
<dbReference type="Proteomes" id="UP000033101">
    <property type="component" value="Chromosome"/>
</dbReference>
<dbReference type="GeneID" id="24830657"/>
<keyword evidence="2" id="KW-1185">Reference proteome</keyword>
<sequence>MAVTKESIEAELQTTLDAGYTDSIISGMIEDETDILKLKTHRSSFSSAAARLADKAVLYLVIDRLASSDRGLIDGAIEEITENGAKIKFSNGKSLETYRKDAESLISSLRLPGTAHPSELTFTDPPNKTFYR</sequence>
<evidence type="ECO:0000313" key="2">
    <source>
        <dbReference type="Proteomes" id="UP000033101"/>
    </source>
</evidence>
<accession>A0A0E3WUF7</accession>
<dbReference type="PATRIC" id="fig|1434110.4.peg.1814"/>